<keyword evidence="4" id="KW-1185">Reference proteome</keyword>
<dbReference type="InterPro" id="IPR036938">
    <property type="entry name" value="PAP2/HPO_sf"/>
</dbReference>
<protein>
    <submittedName>
        <fullName evidence="3">Undecaprenyl-diphosphatase</fullName>
    </submittedName>
</protein>
<reference evidence="3 4" key="1">
    <citation type="submission" date="2016-09" db="EMBL/GenBank/DDBJ databases">
        <title>Chromobacterium muskegensis sp. nov., an insecticidal bacterium isolated from Sphagnum bogs.</title>
        <authorList>
            <person name="Sparks M.E."/>
            <person name="Blackburn M.B."/>
            <person name="Gundersen-Rindal D.E."/>
            <person name="Mitchell A."/>
            <person name="Farrar R."/>
            <person name="Kuhar D."/>
        </authorList>
    </citation>
    <scope>NUCLEOTIDE SEQUENCE [LARGE SCALE GENOMIC DNA]</scope>
    <source>
        <strain evidence="3 4">14B-1</strain>
    </source>
</reference>
<comment type="caution">
    <text evidence="3">The sequence shown here is derived from an EMBL/GenBank/DDBJ whole genome shotgun (WGS) entry which is preliminary data.</text>
</comment>
<name>A0ABX3CAI1_9NEIS</name>
<sequence>MDALNNTIFLWLNAPAMPTALSLTTARILAEYLIALIPLLLIAGWIFGGVRLRKAVLEAAVASLLGLSISMVIGWVWPQPRPFMLGIGHNFLAHLADASFPSDHLTLWWSVASSFWLGRTMRIWGKVLCVAGLPIAWARIYLGVHFPFDMLGAAVLAWFSAWIAYRLAWRYLPPMYGVVLAVQCSVFDWCSGHGRLTK</sequence>
<evidence type="ECO:0000313" key="3">
    <source>
        <dbReference type="EMBL" id="OHX19183.1"/>
    </source>
</evidence>
<keyword evidence="1" id="KW-0472">Membrane</keyword>
<evidence type="ECO:0000313" key="4">
    <source>
        <dbReference type="Proteomes" id="UP000180280"/>
    </source>
</evidence>
<dbReference type="InterPro" id="IPR033879">
    <property type="entry name" value="UPP_Pase"/>
</dbReference>
<evidence type="ECO:0000259" key="2">
    <source>
        <dbReference type="SMART" id="SM00014"/>
    </source>
</evidence>
<dbReference type="EMBL" id="MKCT01000042">
    <property type="protein sequence ID" value="OHX19183.1"/>
    <property type="molecule type" value="Genomic_DNA"/>
</dbReference>
<keyword evidence="1" id="KW-1133">Transmembrane helix</keyword>
<dbReference type="SUPFAM" id="SSF48317">
    <property type="entry name" value="Acid phosphatase/Vanadium-dependent haloperoxidase"/>
    <property type="match status" value="1"/>
</dbReference>
<gene>
    <name evidence="3" type="ORF">BI344_18905</name>
</gene>
<organism evidence="3 4">
    <name type="scientific">Chromobacterium sphagni</name>
    <dbReference type="NCBI Taxonomy" id="1903179"/>
    <lineage>
        <taxon>Bacteria</taxon>
        <taxon>Pseudomonadati</taxon>
        <taxon>Pseudomonadota</taxon>
        <taxon>Betaproteobacteria</taxon>
        <taxon>Neisseriales</taxon>
        <taxon>Chromobacteriaceae</taxon>
        <taxon>Chromobacterium</taxon>
    </lineage>
</organism>
<feature type="transmembrane region" description="Helical" evidence="1">
    <location>
        <begin position="148"/>
        <end position="165"/>
    </location>
</feature>
<proteinExistence type="predicted"/>
<dbReference type="CDD" id="cd03385">
    <property type="entry name" value="PAP2_BcrC_like"/>
    <property type="match status" value="1"/>
</dbReference>
<dbReference type="Gene3D" id="1.20.144.10">
    <property type="entry name" value="Phosphatidic acid phosphatase type 2/haloperoxidase"/>
    <property type="match status" value="1"/>
</dbReference>
<dbReference type="RefSeq" id="WP_071113825.1">
    <property type="nucleotide sequence ID" value="NZ_MKCT01000042.1"/>
</dbReference>
<feature type="transmembrane region" description="Helical" evidence="1">
    <location>
        <begin position="123"/>
        <end position="141"/>
    </location>
</feature>
<evidence type="ECO:0000256" key="1">
    <source>
        <dbReference type="SAM" id="Phobius"/>
    </source>
</evidence>
<feature type="transmembrane region" description="Helical" evidence="1">
    <location>
        <begin position="55"/>
        <end position="77"/>
    </location>
</feature>
<dbReference type="InterPro" id="IPR000326">
    <property type="entry name" value="PAP2/HPO"/>
</dbReference>
<accession>A0ABX3CAI1</accession>
<feature type="transmembrane region" description="Helical" evidence="1">
    <location>
        <begin position="28"/>
        <end position="48"/>
    </location>
</feature>
<keyword evidence="1" id="KW-0812">Transmembrane</keyword>
<dbReference type="Proteomes" id="UP000180280">
    <property type="component" value="Unassembled WGS sequence"/>
</dbReference>
<dbReference type="Pfam" id="PF01569">
    <property type="entry name" value="PAP2"/>
    <property type="match status" value="1"/>
</dbReference>
<feature type="domain" description="Phosphatidic acid phosphatase type 2/haloperoxidase" evidence="2">
    <location>
        <begin position="55"/>
        <end position="165"/>
    </location>
</feature>
<dbReference type="SMART" id="SM00014">
    <property type="entry name" value="acidPPc"/>
    <property type="match status" value="1"/>
</dbReference>